<organism evidence="5 6">
    <name type="scientific">Leadbetterella byssophila (strain DSM 17132 / JCM 16389 / KACC 11308 / NBRC 106382 / 4M15)</name>
    <dbReference type="NCBI Taxonomy" id="649349"/>
    <lineage>
        <taxon>Bacteria</taxon>
        <taxon>Pseudomonadati</taxon>
        <taxon>Bacteroidota</taxon>
        <taxon>Cytophagia</taxon>
        <taxon>Cytophagales</taxon>
        <taxon>Leadbetterellaceae</taxon>
        <taxon>Leadbetterella</taxon>
    </lineage>
</organism>
<sequence length="143" mass="16850">MLQNYNKAYFFKIDTTIKKIRNYMQRGLTDAKIDLTVDQWVVLDHLSFNTGISQIELGNITFKDPPTMTRILDLLVKKGYVTRLSYPSDRRKFTINLTEKGKEIHIQASEIITQVRRQAWNNLNEKDYDTLVRIMDTIYSNVE</sequence>
<dbReference type="PRINTS" id="PR00598">
    <property type="entry name" value="HTHMARR"/>
</dbReference>
<dbReference type="STRING" id="649349.Lbys_0617"/>
<dbReference type="PANTHER" id="PTHR42756:SF1">
    <property type="entry name" value="TRANSCRIPTIONAL REPRESSOR OF EMRAB OPERON"/>
    <property type="match status" value="1"/>
</dbReference>
<dbReference type="AlphaFoldDB" id="E4RY51"/>
<evidence type="ECO:0000256" key="2">
    <source>
        <dbReference type="ARBA" id="ARBA00023125"/>
    </source>
</evidence>
<dbReference type="HOGENOM" id="CLU_083287_18_6_10"/>
<feature type="domain" description="HTH marR-type" evidence="4">
    <location>
        <begin position="1"/>
        <end position="140"/>
    </location>
</feature>
<dbReference type="Pfam" id="PF01047">
    <property type="entry name" value="MarR"/>
    <property type="match status" value="1"/>
</dbReference>
<accession>E4RY51</accession>
<dbReference type="PANTHER" id="PTHR42756">
    <property type="entry name" value="TRANSCRIPTIONAL REGULATOR, MARR"/>
    <property type="match status" value="1"/>
</dbReference>
<dbReference type="PROSITE" id="PS50995">
    <property type="entry name" value="HTH_MARR_2"/>
    <property type="match status" value="1"/>
</dbReference>
<reference evidence="5 6" key="2">
    <citation type="journal article" date="2011" name="Stand. Genomic Sci.">
        <title>Complete genome sequence of Leadbetterella byssophila type strain (4M15).</title>
        <authorList>
            <person name="Abt B."/>
            <person name="Teshima H."/>
            <person name="Lucas S."/>
            <person name="Lapidus A."/>
            <person name="Del Rio T.G."/>
            <person name="Nolan M."/>
            <person name="Tice H."/>
            <person name="Cheng J.F."/>
            <person name="Pitluck S."/>
            <person name="Liolios K."/>
            <person name="Pagani I."/>
            <person name="Ivanova N."/>
            <person name="Mavromatis K."/>
            <person name="Pati A."/>
            <person name="Tapia R."/>
            <person name="Han C."/>
            <person name="Goodwin L."/>
            <person name="Chen A."/>
            <person name="Palaniappan K."/>
            <person name="Land M."/>
            <person name="Hauser L."/>
            <person name="Chang Y.J."/>
            <person name="Jeffries C.D."/>
            <person name="Rohde M."/>
            <person name="Goker M."/>
            <person name="Tindall B.J."/>
            <person name="Detter J.C."/>
            <person name="Woyke T."/>
            <person name="Bristow J."/>
            <person name="Eisen J.A."/>
            <person name="Markowitz V."/>
            <person name="Hugenholtz P."/>
            <person name="Klenk H.P."/>
            <person name="Kyrpides N.C."/>
        </authorList>
    </citation>
    <scope>NUCLEOTIDE SEQUENCE [LARGE SCALE GENOMIC DNA]</scope>
    <source>
        <strain evidence="6">DSM 17132 / JCM 16389 / KACC 11308 / NBRC 106382 / 4M15</strain>
    </source>
</reference>
<reference key="1">
    <citation type="submission" date="2010-11" db="EMBL/GenBank/DDBJ databases">
        <title>The complete genome of Leadbetterella byssophila DSM 17132.</title>
        <authorList>
            <consortium name="US DOE Joint Genome Institute (JGI-PGF)"/>
            <person name="Lucas S."/>
            <person name="Copeland A."/>
            <person name="Lapidus A."/>
            <person name="Glavina del Rio T."/>
            <person name="Dalin E."/>
            <person name="Tice H."/>
            <person name="Bruce D."/>
            <person name="Goodwin L."/>
            <person name="Pitluck S."/>
            <person name="Kyrpides N."/>
            <person name="Mavromatis K."/>
            <person name="Ivanova N."/>
            <person name="Teshima H."/>
            <person name="Brettin T."/>
            <person name="Detter J.C."/>
            <person name="Han C."/>
            <person name="Tapia R."/>
            <person name="Land M."/>
            <person name="Hauser L."/>
            <person name="Markowitz V."/>
            <person name="Cheng J.-F."/>
            <person name="Hugenholtz P."/>
            <person name="Woyke T."/>
            <person name="Wu D."/>
            <person name="Tindall B."/>
            <person name="Pomrenke H.G."/>
            <person name="Brambilla E."/>
            <person name="Klenk H.-P."/>
            <person name="Eisen J.A."/>
        </authorList>
    </citation>
    <scope>NUCLEOTIDE SEQUENCE [LARGE SCALE GENOMIC DNA]</scope>
    <source>
        <strain>DSM 17132</strain>
    </source>
</reference>
<proteinExistence type="predicted"/>
<dbReference type="EMBL" id="CP002305">
    <property type="protein sequence ID" value="ADQ16379.1"/>
    <property type="molecule type" value="Genomic_DNA"/>
</dbReference>
<evidence type="ECO:0000313" key="5">
    <source>
        <dbReference type="EMBL" id="ADQ16379.1"/>
    </source>
</evidence>
<dbReference type="eggNOG" id="COG1846">
    <property type="taxonomic scope" value="Bacteria"/>
</dbReference>
<dbReference type="Gene3D" id="1.10.10.10">
    <property type="entry name" value="Winged helix-like DNA-binding domain superfamily/Winged helix DNA-binding domain"/>
    <property type="match status" value="1"/>
</dbReference>
<dbReference type="InterPro" id="IPR023187">
    <property type="entry name" value="Tscrpt_reg_MarR-type_CS"/>
</dbReference>
<keyword evidence="2" id="KW-0238">DNA-binding</keyword>
<dbReference type="KEGG" id="lby:Lbys_0617"/>
<keyword evidence="6" id="KW-1185">Reference proteome</keyword>
<gene>
    <name evidence="5" type="ordered locus">Lbys_0617</name>
</gene>
<keyword evidence="1" id="KW-0805">Transcription regulation</keyword>
<evidence type="ECO:0000256" key="1">
    <source>
        <dbReference type="ARBA" id="ARBA00023015"/>
    </source>
</evidence>
<evidence type="ECO:0000256" key="3">
    <source>
        <dbReference type="ARBA" id="ARBA00023163"/>
    </source>
</evidence>
<dbReference type="Proteomes" id="UP000007435">
    <property type="component" value="Chromosome"/>
</dbReference>
<name>E4RY51_LEAB4</name>
<dbReference type="InterPro" id="IPR036390">
    <property type="entry name" value="WH_DNA-bd_sf"/>
</dbReference>
<dbReference type="GO" id="GO:0003700">
    <property type="term" value="F:DNA-binding transcription factor activity"/>
    <property type="evidence" value="ECO:0007669"/>
    <property type="project" value="InterPro"/>
</dbReference>
<dbReference type="InterPro" id="IPR000835">
    <property type="entry name" value="HTH_MarR-typ"/>
</dbReference>
<dbReference type="SMART" id="SM00347">
    <property type="entry name" value="HTH_MARR"/>
    <property type="match status" value="1"/>
</dbReference>
<protein>
    <submittedName>
        <fullName evidence="5">Transcriptional regulator, MarR family</fullName>
    </submittedName>
</protein>
<dbReference type="InterPro" id="IPR036388">
    <property type="entry name" value="WH-like_DNA-bd_sf"/>
</dbReference>
<keyword evidence="3" id="KW-0804">Transcription</keyword>
<dbReference type="RefSeq" id="WP_013407431.1">
    <property type="nucleotide sequence ID" value="NC_014655.1"/>
</dbReference>
<dbReference type="GO" id="GO:0003677">
    <property type="term" value="F:DNA binding"/>
    <property type="evidence" value="ECO:0007669"/>
    <property type="project" value="UniProtKB-KW"/>
</dbReference>
<evidence type="ECO:0000259" key="4">
    <source>
        <dbReference type="PROSITE" id="PS50995"/>
    </source>
</evidence>
<dbReference type="PROSITE" id="PS01117">
    <property type="entry name" value="HTH_MARR_1"/>
    <property type="match status" value="1"/>
</dbReference>
<evidence type="ECO:0000313" key="6">
    <source>
        <dbReference type="Proteomes" id="UP000007435"/>
    </source>
</evidence>
<dbReference type="SUPFAM" id="SSF46785">
    <property type="entry name" value="Winged helix' DNA-binding domain"/>
    <property type="match status" value="1"/>
</dbReference>